<keyword evidence="5 8" id="KW-0863">Zinc-finger</keyword>
<dbReference type="OrthoDB" id="8062037at2759"/>
<evidence type="ECO:0000256" key="3">
    <source>
        <dbReference type="ARBA" id="ARBA00022679"/>
    </source>
</evidence>
<feature type="compositionally biased region" description="Polar residues" evidence="9">
    <location>
        <begin position="262"/>
        <end position="276"/>
    </location>
</feature>
<evidence type="ECO:0000259" key="10">
    <source>
        <dbReference type="PROSITE" id="PS50089"/>
    </source>
</evidence>
<dbReference type="InterPro" id="IPR045191">
    <property type="entry name" value="MBR1/2-like"/>
</dbReference>
<evidence type="ECO:0000256" key="7">
    <source>
        <dbReference type="ARBA" id="ARBA00022833"/>
    </source>
</evidence>
<evidence type="ECO:0000256" key="2">
    <source>
        <dbReference type="ARBA" id="ARBA00012483"/>
    </source>
</evidence>
<gene>
    <name evidence="11" type="ORF">IFM89_000497</name>
</gene>
<dbReference type="InterPro" id="IPR013083">
    <property type="entry name" value="Znf_RING/FYVE/PHD"/>
</dbReference>
<dbReference type="GO" id="GO:0061630">
    <property type="term" value="F:ubiquitin protein ligase activity"/>
    <property type="evidence" value="ECO:0007669"/>
    <property type="project" value="UniProtKB-EC"/>
</dbReference>
<evidence type="ECO:0000256" key="6">
    <source>
        <dbReference type="ARBA" id="ARBA00022786"/>
    </source>
</evidence>
<dbReference type="EMBL" id="JADFTS010000008">
    <property type="protein sequence ID" value="KAF9590952.1"/>
    <property type="molecule type" value="Genomic_DNA"/>
</dbReference>
<dbReference type="SUPFAM" id="SSF57850">
    <property type="entry name" value="RING/U-box"/>
    <property type="match status" value="1"/>
</dbReference>
<dbReference type="EC" id="2.3.2.27" evidence="2"/>
<evidence type="ECO:0000256" key="4">
    <source>
        <dbReference type="ARBA" id="ARBA00022723"/>
    </source>
</evidence>
<dbReference type="SMART" id="SM00184">
    <property type="entry name" value="RING"/>
    <property type="match status" value="1"/>
</dbReference>
<dbReference type="PANTHER" id="PTHR22937:SF65">
    <property type="entry name" value="E3 UBIQUITIN-PROTEIN LIGASE ARK2C"/>
    <property type="match status" value="1"/>
</dbReference>
<keyword evidence="12" id="KW-1185">Reference proteome</keyword>
<dbReference type="GO" id="GO:0008270">
    <property type="term" value="F:zinc ion binding"/>
    <property type="evidence" value="ECO:0007669"/>
    <property type="project" value="UniProtKB-KW"/>
</dbReference>
<feature type="compositionally biased region" description="Polar residues" evidence="9">
    <location>
        <begin position="284"/>
        <end position="303"/>
    </location>
</feature>
<dbReference type="Gene3D" id="3.30.40.10">
    <property type="entry name" value="Zinc/RING finger domain, C3HC4 (zinc finger)"/>
    <property type="match status" value="1"/>
</dbReference>
<evidence type="ECO:0000256" key="9">
    <source>
        <dbReference type="SAM" id="MobiDB-lite"/>
    </source>
</evidence>
<feature type="domain" description="RING-type" evidence="10">
    <location>
        <begin position="495"/>
        <end position="537"/>
    </location>
</feature>
<dbReference type="Proteomes" id="UP000631114">
    <property type="component" value="Unassembled WGS sequence"/>
</dbReference>
<keyword evidence="4" id="KW-0479">Metal-binding</keyword>
<dbReference type="PROSITE" id="PS50089">
    <property type="entry name" value="ZF_RING_2"/>
    <property type="match status" value="1"/>
</dbReference>
<keyword evidence="7" id="KW-0862">Zinc</keyword>
<evidence type="ECO:0000256" key="1">
    <source>
        <dbReference type="ARBA" id="ARBA00000900"/>
    </source>
</evidence>
<protein>
    <recommendedName>
        <fullName evidence="2">RING-type E3 ubiquitin transferase</fullName>
        <ecNumber evidence="2">2.3.2.27</ecNumber>
    </recommendedName>
</protein>
<dbReference type="InterPro" id="IPR001841">
    <property type="entry name" value="Znf_RING"/>
</dbReference>
<dbReference type="CDD" id="cd16469">
    <property type="entry name" value="RING-H2_RNF24-like"/>
    <property type="match status" value="1"/>
</dbReference>
<evidence type="ECO:0000313" key="11">
    <source>
        <dbReference type="EMBL" id="KAF9590952.1"/>
    </source>
</evidence>
<dbReference type="Pfam" id="PF13639">
    <property type="entry name" value="zf-RING_2"/>
    <property type="match status" value="1"/>
</dbReference>
<organism evidence="11 12">
    <name type="scientific">Coptis chinensis</name>
    <dbReference type="NCBI Taxonomy" id="261450"/>
    <lineage>
        <taxon>Eukaryota</taxon>
        <taxon>Viridiplantae</taxon>
        <taxon>Streptophyta</taxon>
        <taxon>Embryophyta</taxon>
        <taxon>Tracheophyta</taxon>
        <taxon>Spermatophyta</taxon>
        <taxon>Magnoliopsida</taxon>
        <taxon>Ranunculales</taxon>
        <taxon>Ranunculaceae</taxon>
        <taxon>Coptidoideae</taxon>
        <taxon>Coptis</taxon>
    </lineage>
</organism>
<evidence type="ECO:0000256" key="8">
    <source>
        <dbReference type="PROSITE-ProRule" id="PRU00175"/>
    </source>
</evidence>
<feature type="compositionally biased region" description="Polar residues" evidence="9">
    <location>
        <begin position="99"/>
        <end position="116"/>
    </location>
</feature>
<feature type="region of interest" description="Disordered" evidence="9">
    <location>
        <begin position="89"/>
        <end position="116"/>
    </location>
</feature>
<dbReference type="PANTHER" id="PTHR22937">
    <property type="entry name" value="E3 UBIQUITIN-PROTEIN LIGASE RNF165"/>
    <property type="match status" value="1"/>
</dbReference>
<dbReference type="AlphaFoldDB" id="A0A835H3G2"/>
<feature type="region of interest" description="Disordered" evidence="9">
    <location>
        <begin position="262"/>
        <end position="303"/>
    </location>
</feature>
<keyword evidence="6" id="KW-0833">Ubl conjugation pathway</keyword>
<comment type="catalytic activity">
    <reaction evidence="1">
        <text>S-ubiquitinyl-[E2 ubiquitin-conjugating enzyme]-L-cysteine + [acceptor protein]-L-lysine = [E2 ubiquitin-conjugating enzyme]-L-cysteine + N(6)-ubiquitinyl-[acceptor protein]-L-lysine.</text>
        <dbReference type="EC" id="2.3.2.27"/>
    </reaction>
</comment>
<evidence type="ECO:0000313" key="12">
    <source>
        <dbReference type="Proteomes" id="UP000631114"/>
    </source>
</evidence>
<accession>A0A835H3G2</accession>
<comment type="caution">
    <text evidence="11">The sequence shown here is derived from an EMBL/GenBank/DDBJ whole genome shotgun (WGS) entry which is preliminary data.</text>
</comment>
<name>A0A835H3G2_9MAGN</name>
<sequence length="548" mass="60007">MGHRNSFRASQMFEMDHDQNQNHLPVEQPYLHIGEANTFQASSIVPMDNVSTRGPNAALPWNSASRSIEYSSPSMGGDLPQHRVGTSSPFHGPFLHSSADGSFSSAPQNYADHQSSSYNNGHMFHEVEGSSIENSTLANARGQCKRKSPVTADVRCQGSTSSYSSAGSSFGFSVSPNLHPEKLNTGSQQWPWDPMSITTPGYRETSLSISEPSQRNVRSRSTLDLEMNLARTHLSNNSYYHPHSAGHSVNFSGTMELAGPSFTATGREWNSTTVSPTARGRILSSESADRSGSSQWTDQLAVGSSSATAPVQLGGHHHDLVATGSSVPHQNLHGPADHAVRGSRSGYVQRPVPAYRAISNFARGGGYRTSHANGLHLEPYPSRHSTLGWRGNDRIGRSRILYERSRSLSDDVDAHDRMVSEGLMMVDHSALYGARNLLDRHRDMRLDVDNMSYEELLALGERIGNVSTGLSQSSIAKCLVETHYLSNEKQEEGNCVICLEDYKNREEVGKLLNCGHDFHVGCIKKWLPMKNSCPICKGVALADDLKEK</sequence>
<evidence type="ECO:0000256" key="5">
    <source>
        <dbReference type="ARBA" id="ARBA00022771"/>
    </source>
</evidence>
<proteinExistence type="predicted"/>
<keyword evidence="3" id="KW-0808">Transferase</keyword>
<reference evidence="11 12" key="1">
    <citation type="submission" date="2020-10" db="EMBL/GenBank/DDBJ databases">
        <title>The Coptis chinensis genome and diversification of protoberbering-type alkaloids.</title>
        <authorList>
            <person name="Wang B."/>
            <person name="Shu S."/>
            <person name="Song C."/>
            <person name="Liu Y."/>
        </authorList>
    </citation>
    <scope>NUCLEOTIDE SEQUENCE [LARGE SCALE GENOMIC DNA]</scope>
    <source>
        <strain evidence="11">HL-2020</strain>
        <tissue evidence="11">Leaf</tissue>
    </source>
</reference>